<evidence type="ECO:0000313" key="3">
    <source>
        <dbReference type="Proteomes" id="UP000178999"/>
    </source>
</evidence>
<evidence type="ECO:0000313" key="2">
    <source>
        <dbReference type="EMBL" id="OGM79942.1"/>
    </source>
</evidence>
<accession>A0A1F8CUI4</accession>
<comment type="caution">
    <text evidence="2">The sequence shown here is derived from an EMBL/GenBank/DDBJ whole genome shotgun (WGS) entry which is preliminary data.</text>
</comment>
<dbReference type="InterPro" id="IPR018687">
    <property type="entry name" value="DUF2177_membr"/>
</dbReference>
<dbReference type="EMBL" id="MGHY01000005">
    <property type="protein sequence ID" value="OGM79942.1"/>
    <property type="molecule type" value="Genomic_DNA"/>
</dbReference>
<reference evidence="2 3" key="1">
    <citation type="journal article" date="2016" name="Nat. Commun.">
        <title>Thousands of microbial genomes shed light on interconnected biogeochemical processes in an aquifer system.</title>
        <authorList>
            <person name="Anantharaman K."/>
            <person name="Brown C.T."/>
            <person name="Hug L.A."/>
            <person name="Sharon I."/>
            <person name="Castelle C.J."/>
            <person name="Probst A.J."/>
            <person name="Thomas B.C."/>
            <person name="Singh A."/>
            <person name="Wilkins M.J."/>
            <person name="Karaoz U."/>
            <person name="Brodie E.L."/>
            <person name="Williams K.H."/>
            <person name="Hubbard S.S."/>
            <person name="Banfield J.F."/>
        </authorList>
    </citation>
    <scope>NUCLEOTIDE SEQUENCE [LARGE SCALE GENOMIC DNA]</scope>
</reference>
<evidence type="ECO:0000256" key="1">
    <source>
        <dbReference type="SAM" id="Phobius"/>
    </source>
</evidence>
<feature type="transmembrane region" description="Helical" evidence="1">
    <location>
        <begin position="47"/>
        <end position="66"/>
    </location>
</feature>
<gene>
    <name evidence="2" type="ORF">A2382_04615</name>
</gene>
<feature type="transmembrane region" description="Helical" evidence="1">
    <location>
        <begin position="105"/>
        <end position="129"/>
    </location>
</feature>
<dbReference type="STRING" id="1802538.A2382_04615"/>
<feature type="transmembrane region" description="Helical" evidence="1">
    <location>
        <begin position="7"/>
        <end position="27"/>
    </location>
</feature>
<keyword evidence="1" id="KW-1133">Transmembrane helix</keyword>
<proteinExistence type="predicted"/>
<dbReference type="Pfam" id="PF09945">
    <property type="entry name" value="DUF2177"/>
    <property type="match status" value="1"/>
</dbReference>
<name>A0A1F8CUI4_9BACT</name>
<dbReference type="Proteomes" id="UP000178999">
    <property type="component" value="Unassembled WGS sequence"/>
</dbReference>
<sequence>MRKYFTISIVVFLAMFILSVIVHGFILHPFNKDLLVGIVSESAERNYLAITINYLALSIGLSVLIVKINKEKSYRLAGLIGAVVGGLLFLNFGLSNMFILPEWPLLVVITDTMGVAVIFSILGLIITFLDTKIK</sequence>
<keyword evidence="1" id="KW-0812">Transmembrane</keyword>
<feature type="transmembrane region" description="Helical" evidence="1">
    <location>
        <begin position="78"/>
        <end position="99"/>
    </location>
</feature>
<keyword evidence="1" id="KW-0472">Membrane</keyword>
<organism evidence="2 3">
    <name type="scientific">Candidatus Woesebacteria bacterium RIFOXYB1_FULL_38_16</name>
    <dbReference type="NCBI Taxonomy" id="1802538"/>
    <lineage>
        <taxon>Bacteria</taxon>
        <taxon>Candidatus Woeseibacteriota</taxon>
    </lineage>
</organism>
<dbReference type="AlphaFoldDB" id="A0A1F8CUI4"/>
<protein>
    <submittedName>
        <fullName evidence="2">Uncharacterized protein</fullName>
    </submittedName>
</protein>